<reference evidence="3" key="1">
    <citation type="submission" date="2021-09" db="EMBL/GenBank/DDBJ databases">
        <authorList>
            <person name="Wu T."/>
            <person name="Guo S.Z."/>
        </authorList>
    </citation>
    <scope>NUCLEOTIDE SEQUENCE</scope>
    <source>
        <strain evidence="3">RSS-23</strain>
    </source>
</reference>
<feature type="transmembrane region" description="Helical" evidence="1">
    <location>
        <begin position="390"/>
        <end position="408"/>
    </location>
</feature>
<keyword evidence="1" id="KW-1133">Transmembrane helix</keyword>
<keyword evidence="4" id="KW-1185">Reference proteome</keyword>
<evidence type="ECO:0000259" key="2">
    <source>
        <dbReference type="SMART" id="SM01080"/>
    </source>
</evidence>
<evidence type="ECO:0000256" key="1">
    <source>
        <dbReference type="SAM" id="Phobius"/>
    </source>
</evidence>
<name>A0ABS7TDI7_9GAMM</name>
<dbReference type="Proteomes" id="UP001430290">
    <property type="component" value="Unassembled WGS sequence"/>
</dbReference>
<feature type="transmembrane region" description="Helical" evidence="1">
    <location>
        <begin position="360"/>
        <end position="378"/>
    </location>
</feature>
<dbReference type="InterPro" id="IPR007890">
    <property type="entry name" value="CHASE2"/>
</dbReference>
<keyword evidence="1" id="KW-0472">Membrane</keyword>
<dbReference type="SMART" id="SM01080">
    <property type="entry name" value="CHASE2"/>
    <property type="match status" value="1"/>
</dbReference>
<gene>
    <name evidence="3" type="ORF">K7B09_06270</name>
</gene>
<dbReference type="RefSeq" id="WP_223627972.1">
    <property type="nucleotide sequence ID" value="NZ_JAIQDJ010000002.1"/>
</dbReference>
<proteinExistence type="predicted"/>
<dbReference type="Pfam" id="PF05226">
    <property type="entry name" value="CHASE2"/>
    <property type="match status" value="1"/>
</dbReference>
<evidence type="ECO:0000313" key="3">
    <source>
        <dbReference type="EMBL" id="MBZ4185934.1"/>
    </source>
</evidence>
<feature type="domain" description="CHASE2" evidence="2">
    <location>
        <begin position="72"/>
        <end position="376"/>
    </location>
</feature>
<keyword evidence="1" id="KW-0812">Transmembrane</keyword>
<protein>
    <submittedName>
        <fullName evidence="3">CHASE2 domain-containing protein</fullName>
    </submittedName>
</protein>
<comment type="caution">
    <text evidence="3">The sequence shown here is derived from an EMBL/GenBank/DDBJ whole genome shotgun (WGS) entry which is preliminary data.</text>
</comment>
<feature type="transmembrane region" description="Helical" evidence="1">
    <location>
        <begin position="414"/>
        <end position="432"/>
    </location>
</feature>
<sequence>MGRKRLRAAQAHLDATMATLAVWFMDQWAKIERGYRRPLTWVALKLKFAFYPLLACAALGWLSWDWTHGRSLDSAEDSVFDSIVQWRPVEPQPSGRTFVVEIDDCSLEWTRAQGIGGWPWPRTVHADLLDTLDRAGVRAVGVDVMFLDPHKDDPDGDAMLDAVAAGGNGRFMFAASRQAADFDAASPLHAAQIAGAYALDAKAHAPGPPVAVYLPFGASMAKHSAITNVSRGQDGVLRDVPLREVVDDWALPTLPARLVSQLTRQRAASLPDHVRVNWRRNSRMPYISAADLLAGKPVCEAPGSKLPDLRGSVVLVGYTAAGISDTKPTPVNAAMPGVEVWAEATDALLHGGVVWMPPSSFKYLLASLLLILTTYAFWRGEPHEDVDGVFVAVNGLLLTGAVIGLTFFGVFVDIFASIGFVSLCFGVCRMYAAIQRGRAIGNNDFRDEYDPDRYPWLAMVRLRYVKADGLTPFEAVRGKREYRRLLRRQLYAGGDAVMIEGIVERKSWLHEILDDLMLLIWSGADRSSVLEQVKSDLDRLHQSLNQGEHPLDEHGQVMLCISVAEIDDHHDDTTRGERMRLRELLGQDLNATDEFALCADNREALDPAHTLVIDDTSEPDLP</sequence>
<organism evidence="3 4">
    <name type="scientific">Thermomonas beijingensis</name>
    <dbReference type="NCBI Taxonomy" id="2872701"/>
    <lineage>
        <taxon>Bacteria</taxon>
        <taxon>Pseudomonadati</taxon>
        <taxon>Pseudomonadota</taxon>
        <taxon>Gammaproteobacteria</taxon>
        <taxon>Lysobacterales</taxon>
        <taxon>Lysobacteraceae</taxon>
        <taxon>Thermomonas</taxon>
    </lineage>
</organism>
<evidence type="ECO:0000313" key="4">
    <source>
        <dbReference type="Proteomes" id="UP001430290"/>
    </source>
</evidence>
<dbReference type="EMBL" id="JAIQDJ010000002">
    <property type="protein sequence ID" value="MBZ4185934.1"/>
    <property type="molecule type" value="Genomic_DNA"/>
</dbReference>
<accession>A0ABS7TDI7</accession>